<comment type="similarity">
    <text evidence="2 4">Belongs to the band 7/mec-2 family. Flotillin subfamily.</text>
</comment>
<dbReference type="STRING" id="102285.A0A0R3TSS7"/>
<dbReference type="GO" id="GO:0016600">
    <property type="term" value="C:flotillin complex"/>
    <property type="evidence" value="ECO:0007669"/>
    <property type="project" value="TreeGrafter"/>
</dbReference>
<dbReference type="GO" id="GO:0072659">
    <property type="term" value="P:protein localization to plasma membrane"/>
    <property type="evidence" value="ECO:0007669"/>
    <property type="project" value="TreeGrafter"/>
</dbReference>
<dbReference type="GO" id="GO:0045661">
    <property type="term" value="P:regulation of myoblast differentiation"/>
    <property type="evidence" value="ECO:0007669"/>
    <property type="project" value="TreeGrafter"/>
</dbReference>
<name>A0A0R3TSS7_RODNA</name>
<comment type="subcellular location">
    <subcellularLocation>
        <location evidence="1">Membrane</location>
    </subcellularLocation>
</comment>
<organism evidence="8">
    <name type="scientific">Rodentolepis nana</name>
    <name type="common">Dwarf tapeworm</name>
    <name type="synonym">Hymenolepis nana</name>
    <dbReference type="NCBI Taxonomy" id="102285"/>
    <lineage>
        <taxon>Eukaryota</taxon>
        <taxon>Metazoa</taxon>
        <taxon>Spiralia</taxon>
        <taxon>Lophotrochozoa</taxon>
        <taxon>Platyhelminthes</taxon>
        <taxon>Cestoda</taxon>
        <taxon>Eucestoda</taxon>
        <taxon>Cyclophyllidea</taxon>
        <taxon>Hymenolepididae</taxon>
        <taxon>Rodentolepis</taxon>
    </lineage>
</organism>
<evidence type="ECO:0000256" key="4">
    <source>
        <dbReference type="RuleBase" id="RU366054"/>
    </source>
</evidence>
<dbReference type="GO" id="GO:0002020">
    <property type="term" value="F:protease binding"/>
    <property type="evidence" value="ECO:0007669"/>
    <property type="project" value="TreeGrafter"/>
</dbReference>
<keyword evidence="7" id="KW-1185">Reference proteome</keyword>
<protein>
    <submittedName>
        <fullName evidence="8">PHB domain-containing protein</fullName>
    </submittedName>
</protein>
<dbReference type="OrthoDB" id="6080404at2759"/>
<evidence type="ECO:0000256" key="3">
    <source>
        <dbReference type="ARBA" id="ARBA00023136"/>
    </source>
</evidence>
<accession>A0A0R3TSS7</accession>
<gene>
    <name evidence="6" type="ORF">HNAJ_LOCUS10718</name>
</gene>
<evidence type="ECO:0000256" key="2">
    <source>
        <dbReference type="ARBA" id="ARBA00007161"/>
    </source>
</evidence>
<sequence>MGAVHTVGPNKALVISGEYSGGCFGGRKVRTIIGGWGWAWCCLSNVQKISLEVMTLNPTCTHVETTEGVPLTVTGVAQVKVLSDELILPLACEQFLDLNIDRIQNTILQTLEGHLRAILGTLTVEDIYKDRDQFASLVREVAAPDVGRMGIEILSFTIKDVFDNVEYLNSLGRPQIAKVKRDANIGVAEAERDAGIIEAECEKARMEVRCKVDESIADHQREFEVQKASFDMEVNKAQAEAELADDLQSAKERQFIKDEEVKVEIVEKTKRIEIEEQEVKRNEKVLEATIHEPALAEAFRIEQIAQGEKYMKMVSAMATSEGIRSIGSARAEVAQVAGAAEAEGLRARAEAFARFTEAAKLRLVLDILPALAAEVCAPLAKTTEIVMIGEGSGDASKSTPLATINGLGKDFMRLSATVPPSVRAITGVDLSKVMGTLPGASVSS</sequence>
<keyword evidence="3" id="KW-0472">Membrane</keyword>
<dbReference type="Proteomes" id="UP000278807">
    <property type="component" value="Unassembled WGS sequence"/>
</dbReference>
<evidence type="ECO:0000313" key="7">
    <source>
        <dbReference type="Proteomes" id="UP000278807"/>
    </source>
</evidence>
<dbReference type="PANTHER" id="PTHR13806">
    <property type="entry name" value="FLOTILLIN-RELATED"/>
    <property type="match status" value="1"/>
</dbReference>
<dbReference type="SUPFAM" id="SSF117892">
    <property type="entry name" value="Band 7/SPFH domain"/>
    <property type="match status" value="1"/>
</dbReference>
<dbReference type="InterPro" id="IPR001107">
    <property type="entry name" value="Band_7"/>
</dbReference>
<feature type="domain" description="Band 7" evidence="5">
    <location>
        <begin position="6"/>
        <end position="191"/>
    </location>
</feature>
<proteinExistence type="inferred from homology"/>
<evidence type="ECO:0000259" key="5">
    <source>
        <dbReference type="Pfam" id="PF01145"/>
    </source>
</evidence>
<dbReference type="GO" id="GO:0031410">
    <property type="term" value="C:cytoplasmic vesicle"/>
    <property type="evidence" value="ECO:0007669"/>
    <property type="project" value="TreeGrafter"/>
</dbReference>
<dbReference type="Gene3D" id="3.30.479.30">
    <property type="entry name" value="Band 7 domain"/>
    <property type="match status" value="1"/>
</dbReference>
<evidence type="ECO:0000313" key="6">
    <source>
        <dbReference type="EMBL" id="VDO08598.1"/>
    </source>
</evidence>
<dbReference type="Pfam" id="PF01145">
    <property type="entry name" value="Band_7"/>
    <property type="match status" value="1"/>
</dbReference>
<dbReference type="AlphaFoldDB" id="A0A0R3TSS7"/>
<reference evidence="8" key="1">
    <citation type="submission" date="2017-02" db="UniProtKB">
        <authorList>
            <consortium name="WormBaseParasite"/>
        </authorList>
    </citation>
    <scope>IDENTIFICATION</scope>
</reference>
<dbReference type="WBParaSite" id="HNAJ_0001072301-mRNA-1">
    <property type="protein sequence ID" value="HNAJ_0001072301-mRNA-1"/>
    <property type="gene ID" value="HNAJ_0001072301"/>
</dbReference>
<dbReference type="InterPro" id="IPR036013">
    <property type="entry name" value="Band_7/SPFH_dom_sf"/>
</dbReference>
<evidence type="ECO:0000313" key="8">
    <source>
        <dbReference type="WBParaSite" id="HNAJ_0001072301-mRNA-1"/>
    </source>
</evidence>
<evidence type="ECO:0000256" key="1">
    <source>
        <dbReference type="ARBA" id="ARBA00004370"/>
    </source>
</evidence>
<reference evidence="6 7" key="2">
    <citation type="submission" date="2018-11" db="EMBL/GenBank/DDBJ databases">
        <authorList>
            <consortium name="Pathogen Informatics"/>
        </authorList>
    </citation>
    <scope>NUCLEOTIDE SEQUENCE [LARGE SCALE GENOMIC DNA]</scope>
</reference>
<dbReference type="PANTHER" id="PTHR13806:SF46">
    <property type="entry name" value="FLOTILLIN-1-RELATED"/>
    <property type="match status" value="1"/>
</dbReference>
<dbReference type="EMBL" id="UZAE01013181">
    <property type="protein sequence ID" value="VDO08598.1"/>
    <property type="molecule type" value="Genomic_DNA"/>
</dbReference>
<dbReference type="CDD" id="cd03399">
    <property type="entry name" value="SPFH_flotillin"/>
    <property type="match status" value="1"/>
</dbReference>
<dbReference type="InterPro" id="IPR027705">
    <property type="entry name" value="Flotillin_fam"/>
</dbReference>